<keyword evidence="2" id="KW-1133">Transmembrane helix</keyword>
<dbReference type="GO" id="GO:0051787">
    <property type="term" value="F:misfolded protein binding"/>
    <property type="evidence" value="ECO:0007669"/>
    <property type="project" value="TreeGrafter"/>
</dbReference>
<keyword evidence="4" id="KW-1185">Reference proteome</keyword>
<keyword evidence="2" id="KW-0812">Transmembrane</keyword>
<dbReference type="SUPFAM" id="SSF48452">
    <property type="entry name" value="TPR-like"/>
    <property type="match status" value="1"/>
</dbReference>
<keyword evidence="1" id="KW-0175">Coiled coil</keyword>
<evidence type="ECO:0000313" key="4">
    <source>
        <dbReference type="Proteomes" id="UP000094801"/>
    </source>
</evidence>
<dbReference type="PANTHER" id="PTHR28142:SF1">
    <property type="entry name" value="MITOCHONDRIAL INNER MEMBRANE I-AAA PROTEASE SUPERCOMPLEX SUBUNIT MGR3-RELATED"/>
    <property type="match status" value="1"/>
</dbReference>
<keyword evidence="2" id="KW-0472">Membrane</keyword>
<feature type="transmembrane region" description="Helical" evidence="2">
    <location>
        <begin position="73"/>
        <end position="94"/>
    </location>
</feature>
<protein>
    <submittedName>
        <fullName evidence="3">Uncharacterized protein</fullName>
    </submittedName>
</protein>
<reference evidence="4" key="1">
    <citation type="submission" date="2016-04" db="EMBL/GenBank/DDBJ databases">
        <title>Comparative genomics of biotechnologically important yeasts.</title>
        <authorList>
            <consortium name="DOE Joint Genome Institute"/>
            <person name="Riley R."/>
            <person name="Haridas S."/>
            <person name="Wolfe K.H."/>
            <person name="Lopes M.R."/>
            <person name="Hittinger C.T."/>
            <person name="Goker M."/>
            <person name="Salamov A."/>
            <person name="Wisecaver J."/>
            <person name="Long T.M."/>
            <person name="Aerts A.L."/>
            <person name="Barry K."/>
            <person name="Choi C."/>
            <person name="Clum A."/>
            <person name="Coughlan A.Y."/>
            <person name="Deshpande S."/>
            <person name="Douglass A.P."/>
            <person name="Hanson S.J."/>
            <person name="Klenk H.-P."/>
            <person name="Labutti K."/>
            <person name="Lapidus A."/>
            <person name="Lindquist E."/>
            <person name="Lipzen A."/>
            <person name="Meier-Kolthoff J.P."/>
            <person name="Ohm R.A."/>
            <person name="Otillar R.P."/>
            <person name="Pangilinan J."/>
            <person name="Peng Y."/>
            <person name="Rokas A."/>
            <person name="Rosa C.A."/>
            <person name="Scheuner C."/>
            <person name="Sibirny A.A."/>
            <person name="Slot J.C."/>
            <person name="Stielow J.B."/>
            <person name="Sun H."/>
            <person name="Kurtzman C.P."/>
            <person name="Blackwell M."/>
            <person name="Grigoriev I.V."/>
            <person name="Jeffries T.W."/>
        </authorList>
    </citation>
    <scope>NUCLEOTIDE SEQUENCE [LARGE SCALE GENOMIC DNA]</scope>
    <source>
        <strain evidence="4">NRRL YB-2248</strain>
    </source>
</reference>
<dbReference type="AlphaFoldDB" id="A0A1E4SWB5"/>
<dbReference type="GO" id="GO:0006515">
    <property type="term" value="P:protein quality control for misfolded or incompletely synthesized proteins"/>
    <property type="evidence" value="ECO:0007669"/>
    <property type="project" value="TreeGrafter"/>
</dbReference>
<dbReference type="EMBL" id="KV453861">
    <property type="protein sequence ID" value="ODV83767.1"/>
    <property type="molecule type" value="Genomic_DNA"/>
</dbReference>
<feature type="coiled-coil region" evidence="1">
    <location>
        <begin position="349"/>
        <end position="388"/>
    </location>
</feature>
<accession>A0A1E4SWB5</accession>
<dbReference type="InterPro" id="IPR011990">
    <property type="entry name" value="TPR-like_helical_dom_sf"/>
</dbReference>
<dbReference type="STRING" id="983967.A0A1E4SWB5"/>
<proteinExistence type="predicted"/>
<sequence>MLFSTAKRSISLKCLTPKLLRGVSLQIGFTTSRLFSSSIQYQTENLNHFQNQQQLEDEKFIQFQKAQARKKKWTTIILSTVTGIVGSSIILYLWQPWNPFSTEVSRPLRKALWAESDKEDDYMKALKYYQEALKKCKEEGMDDLDPRYTGIVLKVAQMYEKLEMFDKEVDVYTKLSDFLFGKLINGEVEEEAIDRNIQRDLQVMTRVVELLNRDNDQRYVPELWDRMRFAESRINEKWGFLMKSKDESQFDVFEVLNLNDWSSRKTFIQKHLTDKAHEFWNQWFIELPYFMEDLIAAKDLYATLMISRRPELSISLLQSNILWMKLADRQPIFLGTEIQNLATAYYYKNQNHQLNINRLNNRMTQKEILENEDEITSLKALLKSEEQNRYESLRMSELIYLSIVNSFEEKAQTSSDMKLQSVVAMSLYSLGAIYYDKKDYSNCTKFLASAREKALDYAMVQVVDKIDNLVFSLEKKLSEENNS</sequence>
<organism evidence="3 4">
    <name type="scientific">[Candida] arabinofermentans NRRL YB-2248</name>
    <dbReference type="NCBI Taxonomy" id="983967"/>
    <lineage>
        <taxon>Eukaryota</taxon>
        <taxon>Fungi</taxon>
        <taxon>Dikarya</taxon>
        <taxon>Ascomycota</taxon>
        <taxon>Saccharomycotina</taxon>
        <taxon>Pichiomycetes</taxon>
        <taxon>Pichiales</taxon>
        <taxon>Pichiaceae</taxon>
        <taxon>Ogataea</taxon>
        <taxon>Ogataea/Candida clade</taxon>
    </lineage>
</organism>
<dbReference type="OrthoDB" id="10050400at2759"/>
<dbReference type="PANTHER" id="PTHR28142">
    <property type="entry name" value="MITOCHONDRIAL INNER MEMBRANE I-AAA PROTEASE SUPERCOMPLEX SUBUNIT MGR3-RELATED"/>
    <property type="match status" value="1"/>
</dbReference>
<name>A0A1E4SWB5_9ASCO</name>
<gene>
    <name evidence="3" type="ORF">CANARDRAFT_75518</name>
</gene>
<dbReference type="GO" id="GO:0031942">
    <property type="term" value="C:i-AAA complex"/>
    <property type="evidence" value="ECO:0007669"/>
    <property type="project" value="TreeGrafter"/>
</dbReference>
<evidence type="ECO:0000256" key="1">
    <source>
        <dbReference type="SAM" id="Coils"/>
    </source>
</evidence>
<dbReference type="InterPro" id="IPR040201">
    <property type="entry name" value="Mrg3-like"/>
</dbReference>
<evidence type="ECO:0000313" key="3">
    <source>
        <dbReference type="EMBL" id="ODV83767.1"/>
    </source>
</evidence>
<dbReference type="Proteomes" id="UP000094801">
    <property type="component" value="Unassembled WGS sequence"/>
</dbReference>
<evidence type="ECO:0000256" key="2">
    <source>
        <dbReference type="SAM" id="Phobius"/>
    </source>
</evidence>